<sequence>MPGPAQERPRAQRLTDIEPQTAKVSNSRYYNQRVAYHGRCVPSVKNYVAKIELNIGLKIGKNSCVFCSK</sequence>
<protein>
    <submittedName>
        <fullName evidence="1">Uncharacterized protein</fullName>
    </submittedName>
</protein>
<reference evidence="1 2" key="1">
    <citation type="submission" date="2015-07" db="EMBL/GenBank/DDBJ databases">
        <title>The genome of Melipona quadrifasciata.</title>
        <authorList>
            <person name="Pan H."/>
            <person name="Kapheim K."/>
        </authorList>
    </citation>
    <scope>NUCLEOTIDE SEQUENCE [LARGE SCALE GENOMIC DNA]</scope>
    <source>
        <strain evidence="1">0111107301</strain>
        <tissue evidence="1">Whole body</tissue>
    </source>
</reference>
<evidence type="ECO:0000313" key="2">
    <source>
        <dbReference type="Proteomes" id="UP000053105"/>
    </source>
</evidence>
<proteinExistence type="predicted"/>
<dbReference type="EMBL" id="KQ435878">
    <property type="protein sequence ID" value="KOX70013.1"/>
    <property type="molecule type" value="Genomic_DNA"/>
</dbReference>
<name>A0A0M8ZUR2_9HYME</name>
<organism evidence="1 2">
    <name type="scientific">Melipona quadrifasciata</name>
    <dbReference type="NCBI Taxonomy" id="166423"/>
    <lineage>
        <taxon>Eukaryota</taxon>
        <taxon>Metazoa</taxon>
        <taxon>Ecdysozoa</taxon>
        <taxon>Arthropoda</taxon>
        <taxon>Hexapoda</taxon>
        <taxon>Insecta</taxon>
        <taxon>Pterygota</taxon>
        <taxon>Neoptera</taxon>
        <taxon>Endopterygota</taxon>
        <taxon>Hymenoptera</taxon>
        <taxon>Apocrita</taxon>
        <taxon>Aculeata</taxon>
        <taxon>Apoidea</taxon>
        <taxon>Anthophila</taxon>
        <taxon>Apidae</taxon>
        <taxon>Melipona</taxon>
    </lineage>
</organism>
<evidence type="ECO:0000313" key="1">
    <source>
        <dbReference type="EMBL" id="KOX70013.1"/>
    </source>
</evidence>
<dbReference type="Proteomes" id="UP000053105">
    <property type="component" value="Unassembled WGS sequence"/>
</dbReference>
<keyword evidence="2" id="KW-1185">Reference proteome</keyword>
<accession>A0A0M8ZUR2</accession>
<dbReference type="AlphaFoldDB" id="A0A0M8ZUR2"/>
<gene>
    <name evidence="1" type="ORF">WN51_04528</name>
</gene>